<protein>
    <submittedName>
        <fullName evidence="1">Uncharacterized protein</fullName>
    </submittedName>
</protein>
<gene>
    <name evidence="1" type="ORF">ACFQGD_11830</name>
</gene>
<accession>A0ABW2BXS3</accession>
<dbReference type="EMBL" id="JBHSXX010000001">
    <property type="protein sequence ID" value="MFC6867837.1"/>
    <property type="molecule type" value="Genomic_DNA"/>
</dbReference>
<keyword evidence="2" id="KW-1185">Reference proteome</keyword>
<dbReference type="RefSeq" id="WP_345396415.1">
    <property type="nucleotide sequence ID" value="NZ_BAABLA010000025.1"/>
</dbReference>
<dbReference type="Proteomes" id="UP001596337">
    <property type="component" value="Unassembled WGS sequence"/>
</dbReference>
<comment type="caution">
    <text evidence="1">The sequence shown here is derived from an EMBL/GenBank/DDBJ whole genome shotgun (WGS) entry which is preliminary data.</text>
</comment>
<organism evidence="1 2">
    <name type="scientific">Haloechinothrix salitolerans</name>
    <dbReference type="NCBI Taxonomy" id="926830"/>
    <lineage>
        <taxon>Bacteria</taxon>
        <taxon>Bacillati</taxon>
        <taxon>Actinomycetota</taxon>
        <taxon>Actinomycetes</taxon>
        <taxon>Pseudonocardiales</taxon>
        <taxon>Pseudonocardiaceae</taxon>
        <taxon>Haloechinothrix</taxon>
    </lineage>
</organism>
<reference evidence="2" key="1">
    <citation type="journal article" date="2019" name="Int. J. Syst. Evol. Microbiol.">
        <title>The Global Catalogue of Microorganisms (GCM) 10K type strain sequencing project: providing services to taxonomists for standard genome sequencing and annotation.</title>
        <authorList>
            <consortium name="The Broad Institute Genomics Platform"/>
            <consortium name="The Broad Institute Genome Sequencing Center for Infectious Disease"/>
            <person name="Wu L."/>
            <person name="Ma J."/>
        </authorList>
    </citation>
    <scope>NUCLEOTIDE SEQUENCE [LARGE SCALE GENOMIC DNA]</scope>
    <source>
        <strain evidence="2">KCTC 32255</strain>
    </source>
</reference>
<sequence>MPEATAGAGIFDTLNETRVDVEAAANGLNNPGDLAVDGLSLGLDALGFVANPLSGLLSAGIGWLIEHLDFLKEPLDALAGDPSAVTRVAITWGEEVKSEVVEVAESFREAVRRETVSWQGDAADAYRKLADGVAAQLESLESAARSVSAAIQNSGVLVATVRGIIRDLIADVVAELVIAAASALATSWATFGGSIAAFTGYAVARGAATAGKIASKISKLMTKLAEILNKFSHLRGAVQALGRTARKFDDIAQNLGRAAGRHGEAARTVMNRADQIKRGFADNTVGRVLPDSVRDAAGRIDEKYLGMRGNDGFADTFNSDALGVGVIKGTLNDEVNQDDNYQTELGKMEAEKQEEERSQQGT</sequence>
<evidence type="ECO:0000313" key="2">
    <source>
        <dbReference type="Proteomes" id="UP001596337"/>
    </source>
</evidence>
<proteinExistence type="predicted"/>
<evidence type="ECO:0000313" key="1">
    <source>
        <dbReference type="EMBL" id="MFC6867837.1"/>
    </source>
</evidence>
<name>A0ABW2BXS3_9PSEU</name>